<comment type="caution">
    <text evidence="3">The sequence shown here is derived from an EMBL/GenBank/DDBJ whole genome shotgun (WGS) entry which is preliminary data.</text>
</comment>
<dbReference type="EMBL" id="JBHTGP010000011">
    <property type="protein sequence ID" value="MFD0686929.1"/>
    <property type="molecule type" value="Genomic_DNA"/>
</dbReference>
<proteinExistence type="predicted"/>
<feature type="region of interest" description="Disordered" evidence="1">
    <location>
        <begin position="1"/>
        <end position="21"/>
    </location>
</feature>
<gene>
    <name evidence="3" type="ORF">ACFQZM_20685</name>
</gene>
<dbReference type="Gene3D" id="1.20.1290.10">
    <property type="entry name" value="AhpD-like"/>
    <property type="match status" value="1"/>
</dbReference>
<feature type="compositionally biased region" description="Basic and acidic residues" evidence="1">
    <location>
        <begin position="1"/>
        <end position="12"/>
    </location>
</feature>
<dbReference type="InterPro" id="IPR029032">
    <property type="entry name" value="AhpD-like"/>
</dbReference>
<dbReference type="SUPFAM" id="SSF69118">
    <property type="entry name" value="AhpD-like"/>
    <property type="match status" value="1"/>
</dbReference>
<dbReference type="InterPro" id="IPR003779">
    <property type="entry name" value="CMD-like"/>
</dbReference>
<dbReference type="Proteomes" id="UP001597063">
    <property type="component" value="Unassembled WGS sequence"/>
</dbReference>
<sequence>MCADTPEHHEPQTPRVGPLPEGEWDDALKAVVANTGPLNVFTTIGRHRELFQSWIGFGSMLLYKGTIPARDRELAILRTAHRRSCAYEWTHHRRIGLEAGLTEAEVAATRLGLDDHAWSEDDLAVLTAADELDELGTVTDGTWAALAGRFGENQLIELVILIGHYHMVAFALNALRVQVEDGH</sequence>
<accession>A0ABW2XMQ8</accession>
<dbReference type="PANTHER" id="PTHR34846">
    <property type="entry name" value="4-CARBOXYMUCONOLACTONE DECARBOXYLASE FAMILY PROTEIN (AFU_ORTHOLOGUE AFUA_6G11590)"/>
    <property type="match status" value="1"/>
</dbReference>
<reference evidence="4" key="1">
    <citation type="journal article" date="2019" name="Int. J. Syst. Evol. Microbiol.">
        <title>The Global Catalogue of Microorganisms (GCM) 10K type strain sequencing project: providing services to taxonomists for standard genome sequencing and annotation.</title>
        <authorList>
            <consortium name="The Broad Institute Genomics Platform"/>
            <consortium name="The Broad Institute Genome Sequencing Center for Infectious Disease"/>
            <person name="Wu L."/>
            <person name="Ma J."/>
        </authorList>
    </citation>
    <scope>NUCLEOTIDE SEQUENCE [LARGE SCALE GENOMIC DNA]</scope>
    <source>
        <strain evidence="4">JCM 9371</strain>
    </source>
</reference>
<name>A0ABW2XMQ8_9ACTN</name>
<organism evidence="3 4">
    <name type="scientific">Actinomadura fibrosa</name>
    <dbReference type="NCBI Taxonomy" id="111802"/>
    <lineage>
        <taxon>Bacteria</taxon>
        <taxon>Bacillati</taxon>
        <taxon>Actinomycetota</taxon>
        <taxon>Actinomycetes</taxon>
        <taxon>Streptosporangiales</taxon>
        <taxon>Thermomonosporaceae</taxon>
        <taxon>Actinomadura</taxon>
    </lineage>
</organism>
<protein>
    <submittedName>
        <fullName evidence="3">Carboxymuconolactone decarboxylase family protein</fullName>
    </submittedName>
</protein>
<evidence type="ECO:0000259" key="2">
    <source>
        <dbReference type="Pfam" id="PF02627"/>
    </source>
</evidence>
<evidence type="ECO:0000256" key="1">
    <source>
        <dbReference type="SAM" id="MobiDB-lite"/>
    </source>
</evidence>
<keyword evidence="4" id="KW-1185">Reference proteome</keyword>
<evidence type="ECO:0000313" key="4">
    <source>
        <dbReference type="Proteomes" id="UP001597063"/>
    </source>
</evidence>
<evidence type="ECO:0000313" key="3">
    <source>
        <dbReference type="EMBL" id="MFD0686929.1"/>
    </source>
</evidence>
<dbReference type="Pfam" id="PF02627">
    <property type="entry name" value="CMD"/>
    <property type="match status" value="1"/>
</dbReference>
<feature type="domain" description="Carboxymuconolactone decarboxylase-like" evidence="2">
    <location>
        <begin position="49"/>
        <end position="130"/>
    </location>
</feature>
<dbReference type="RefSeq" id="WP_131759600.1">
    <property type="nucleotide sequence ID" value="NZ_CAACUY010000083.1"/>
</dbReference>
<dbReference type="PANTHER" id="PTHR34846:SF5">
    <property type="entry name" value="CARBOXYMUCONOLACTONE DECARBOXYLASE-LIKE DOMAIN-CONTAINING PROTEIN"/>
    <property type="match status" value="1"/>
</dbReference>